<gene>
    <name evidence="1" type="ORF">NMOB1V02_LOCUS2877</name>
</gene>
<sequence length="210" mass="23239">MEEKLRLVDLSLGVGLSKQGNLTGIERRLKDSVADVHNCIGKWNQQNARGTSVLMDLGNFLLSRQPVGDIKTVAQFQQVAPEIRKRLTELSAIVDKMEALSDKMTMIASQMEALRDLELSQSTSVCGDGSPQIFFYSWPVQSFVDAFRKVASAYEAELPTKRRVVSSVAHGSDRDALLLHVSVWGYDGSLSGEVRTLVDAMLYETGHYSL</sequence>
<reference evidence="1" key="1">
    <citation type="submission" date="2020-11" db="EMBL/GenBank/DDBJ databases">
        <authorList>
            <person name="Tran Van P."/>
        </authorList>
    </citation>
    <scope>NUCLEOTIDE SEQUENCE</scope>
</reference>
<dbReference type="PRINTS" id="PR02040">
    <property type="entry name" value="CDK2IP"/>
</dbReference>
<dbReference type="EMBL" id="OA882389">
    <property type="protein sequence ID" value="CAD7275072.1"/>
    <property type="molecule type" value="Genomic_DNA"/>
</dbReference>
<dbReference type="PANTHER" id="PTHR15827:SF2">
    <property type="entry name" value="CYCLIN-DEPENDENT KINASE 2-INTERACTING PROTEIN"/>
    <property type="match status" value="1"/>
</dbReference>
<name>A0A7R9BJP4_9CRUS</name>
<dbReference type="EMBL" id="CAJPEX010000352">
    <property type="protein sequence ID" value="CAG0915224.1"/>
    <property type="molecule type" value="Genomic_DNA"/>
</dbReference>
<proteinExistence type="predicted"/>
<dbReference type="Proteomes" id="UP000678499">
    <property type="component" value="Unassembled WGS sequence"/>
</dbReference>
<keyword evidence="2" id="KW-1185">Reference proteome</keyword>
<protein>
    <submittedName>
        <fullName evidence="1">Uncharacterized protein</fullName>
    </submittedName>
</protein>
<accession>A0A7R9BJP4</accession>
<dbReference type="PANTHER" id="PTHR15827">
    <property type="entry name" value="CYCLIN-DEPENDENT KINASE 2-INTERACTING PROTEIN"/>
    <property type="match status" value="1"/>
</dbReference>
<dbReference type="AlphaFoldDB" id="A0A7R9BJP4"/>
<organism evidence="1">
    <name type="scientific">Notodromas monacha</name>
    <dbReference type="NCBI Taxonomy" id="399045"/>
    <lineage>
        <taxon>Eukaryota</taxon>
        <taxon>Metazoa</taxon>
        <taxon>Ecdysozoa</taxon>
        <taxon>Arthropoda</taxon>
        <taxon>Crustacea</taxon>
        <taxon>Oligostraca</taxon>
        <taxon>Ostracoda</taxon>
        <taxon>Podocopa</taxon>
        <taxon>Podocopida</taxon>
        <taxon>Cypridocopina</taxon>
        <taxon>Cypridoidea</taxon>
        <taxon>Cyprididae</taxon>
        <taxon>Notodromas</taxon>
    </lineage>
</organism>
<evidence type="ECO:0000313" key="2">
    <source>
        <dbReference type="Proteomes" id="UP000678499"/>
    </source>
</evidence>
<dbReference type="OrthoDB" id="17066at2759"/>
<evidence type="ECO:0000313" key="1">
    <source>
        <dbReference type="EMBL" id="CAD7275072.1"/>
    </source>
</evidence>
<dbReference type="InterPro" id="IPR023250">
    <property type="entry name" value="Cyclin-dep_Kinase_2_interact"/>
</dbReference>